<dbReference type="EMBL" id="OZ075111">
    <property type="protein sequence ID" value="CAL4885316.1"/>
    <property type="molecule type" value="Genomic_DNA"/>
</dbReference>
<feature type="domain" description="DUF6598" evidence="2">
    <location>
        <begin position="156"/>
        <end position="379"/>
    </location>
</feature>
<accession>A0ABC8V7J7</accession>
<dbReference type="Proteomes" id="UP001497457">
    <property type="component" value="Chromosome 1b"/>
</dbReference>
<gene>
    <name evidence="3" type="ORF">URODEC1_LOCUS442</name>
</gene>
<organism evidence="3 4">
    <name type="scientific">Urochloa decumbens</name>
    <dbReference type="NCBI Taxonomy" id="240449"/>
    <lineage>
        <taxon>Eukaryota</taxon>
        <taxon>Viridiplantae</taxon>
        <taxon>Streptophyta</taxon>
        <taxon>Embryophyta</taxon>
        <taxon>Tracheophyta</taxon>
        <taxon>Spermatophyta</taxon>
        <taxon>Magnoliopsida</taxon>
        <taxon>Liliopsida</taxon>
        <taxon>Poales</taxon>
        <taxon>Poaceae</taxon>
        <taxon>PACMAD clade</taxon>
        <taxon>Panicoideae</taxon>
        <taxon>Panicodae</taxon>
        <taxon>Paniceae</taxon>
        <taxon>Melinidinae</taxon>
        <taxon>Urochloa</taxon>
    </lineage>
</organism>
<feature type="chain" id="PRO_5044765186" description="DUF6598 domain-containing protein" evidence="1">
    <location>
        <begin position="25"/>
        <end position="397"/>
    </location>
</feature>
<evidence type="ECO:0000259" key="2">
    <source>
        <dbReference type="Pfam" id="PF20241"/>
    </source>
</evidence>
<reference evidence="3" key="1">
    <citation type="submission" date="2024-10" db="EMBL/GenBank/DDBJ databases">
        <authorList>
            <person name="Ryan C."/>
        </authorList>
    </citation>
    <scope>NUCLEOTIDE SEQUENCE [LARGE SCALE GENOMIC DNA]</scope>
</reference>
<name>A0ABC8V7J7_9POAL</name>
<keyword evidence="1" id="KW-0732">Signal</keyword>
<dbReference type="InterPro" id="IPR046533">
    <property type="entry name" value="DUF6598"/>
</dbReference>
<evidence type="ECO:0000256" key="1">
    <source>
        <dbReference type="SAM" id="SignalP"/>
    </source>
</evidence>
<dbReference type="PANTHER" id="PTHR33065">
    <property type="entry name" value="OS07G0486400 PROTEIN"/>
    <property type="match status" value="1"/>
</dbReference>
<feature type="signal peptide" evidence="1">
    <location>
        <begin position="1"/>
        <end position="24"/>
    </location>
</feature>
<proteinExistence type="predicted"/>
<dbReference type="PANTHER" id="PTHR33065:SF193">
    <property type="entry name" value="DUF6598 DOMAIN-CONTAINING PROTEIN"/>
    <property type="match status" value="1"/>
</dbReference>
<dbReference type="Pfam" id="PF20241">
    <property type="entry name" value="DUF6598"/>
    <property type="match status" value="1"/>
</dbReference>
<evidence type="ECO:0000313" key="3">
    <source>
        <dbReference type="EMBL" id="CAL4885316.1"/>
    </source>
</evidence>
<sequence>MQFLQRRIHCVPPLFRWWWPSALARQDVTTTLMPTPTAYLDCFLQNRLSRFVYKPWRTCPLASTSCLCTLNVSTGATKESECEPPMDDHVYVAPVIADSSHRDGLIYKNTFIREDLPEGDIANRNETQLEPMRFSRATERCFPAAKNCVYHFPEDMFQFFSVLLSKSTITQPIQLYGYIAARDVEDGMLNYVVNYSRDDPIVVQQGSLIEMTGPKRGIRMTSLVLIEFDMRIKNGAQEDDDEQLIDGAISCYDYCPHEPIKYRVIGNGGAVDMSLGFVLQAVEATIEVIISELQSGLSLSLSSFVYIMGEFEEIKLFHGNVVQPGALRRFVVAVPWDTVMILRFKVGNDVGRLVKFEVKKHGYARRQIKLKVAAISVRVTWSTTRSMPVRCYGEKEI</sequence>
<dbReference type="AlphaFoldDB" id="A0ABC8V7J7"/>
<protein>
    <recommendedName>
        <fullName evidence="2">DUF6598 domain-containing protein</fullName>
    </recommendedName>
</protein>
<evidence type="ECO:0000313" key="4">
    <source>
        <dbReference type="Proteomes" id="UP001497457"/>
    </source>
</evidence>
<keyword evidence="4" id="KW-1185">Reference proteome</keyword>